<dbReference type="InterPro" id="IPR000014">
    <property type="entry name" value="PAS"/>
</dbReference>
<dbReference type="GO" id="GO:0000155">
    <property type="term" value="F:phosphorelay sensor kinase activity"/>
    <property type="evidence" value="ECO:0007669"/>
    <property type="project" value="InterPro"/>
</dbReference>
<dbReference type="NCBIfam" id="NF046044">
    <property type="entry name" value="PnpS"/>
    <property type="match status" value="1"/>
</dbReference>
<evidence type="ECO:0000259" key="11">
    <source>
        <dbReference type="PROSITE" id="PS50109"/>
    </source>
</evidence>
<proteinExistence type="predicted"/>
<feature type="domain" description="HAMP" evidence="13">
    <location>
        <begin position="190"/>
        <end position="242"/>
    </location>
</feature>
<keyword evidence="8 10" id="KW-0472">Membrane</keyword>
<evidence type="ECO:0000256" key="8">
    <source>
        <dbReference type="ARBA" id="ARBA00023136"/>
    </source>
</evidence>
<dbReference type="SUPFAM" id="SSF55785">
    <property type="entry name" value="PYP-like sensor domain (PAS domain)"/>
    <property type="match status" value="1"/>
</dbReference>
<dbReference type="FunFam" id="1.10.287.130:FF:000001">
    <property type="entry name" value="Two-component sensor histidine kinase"/>
    <property type="match status" value="1"/>
</dbReference>
<evidence type="ECO:0000256" key="1">
    <source>
        <dbReference type="ARBA" id="ARBA00000085"/>
    </source>
</evidence>
<dbReference type="SMART" id="SM00387">
    <property type="entry name" value="HATPase_c"/>
    <property type="match status" value="1"/>
</dbReference>
<comment type="catalytic activity">
    <reaction evidence="1">
        <text>ATP + protein L-histidine = ADP + protein N-phospho-L-histidine.</text>
        <dbReference type="EC" id="2.7.13.3"/>
    </reaction>
</comment>
<keyword evidence="4" id="KW-0597">Phosphoprotein</keyword>
<dbReference type="Pfam" id="PF00512">
    <property type="entry name" value="HisKA"/>
    <property type="match status" value="1"/>
</dbReference>
<dbReference type="EMBL" id="QZKU01000099">
    <property type="protein sequence ID" value="RJP18580.1"/>
    <property type="molecule type" value="Genomic_DNA"/>
</dbReference>
<dbReference type="PANTHER" id="PTHR45453:SF1">
    <property type="entry name" value="PHOSPHATE REGULON SENSOR PROTEIN PHOR"/>
    <property type="match status" value="1"/>
</dbReference>
<dbReference type="Pfam" id="PF00672">
    <property type="entry name" value="HAMP"/>
    <property type="match status" value="1"/>
</dbReference>
<evidence type="ECO:0000259" key="12">
    <source>
        <dbReference type="PROSITE" id="PS50113"/>
    </source>
</evidence>
<dbReference type="Gene3D" id="3.30.450.20">
    <property type="entry name" value="PAS domain"/>
    <property type="match status" value="2"/>
</dbReference>
<evidence type="ECO:0000313" key="15">
    <source>
        <dbReference type="Proteomes" id="UP000265882"/>
    </source>
</evidence>
<evidence type="ECO:0000256" key="7">
    <source>
        <dbReference type="ARBA" id="ARBA00023012"/>
    </source>
</evidence>
<dbReference type="Pfam" id="PF02518">
    <property type="entry name" value="HATPase_c"/>
    <property type="match status" value="1"/>
</dbReference>
<dbReference type="Pfam" id="PF08448">
    <property type="entry name" value="PAS_4"/>
    <property type="match status" value="1"/>
</dbReference>
<dbReference type="SMART" id="SM00304">
    <property type="entry name" value="HAMP"/>
    <property type="match status" value="1"/>
</dbReference>
<dbReference type="InterPro" id="IPR035965">
    <property type="entry name" value="PAS-like_dom_sf"/>
</dbReference>
<comment type="subcellular location">
    <subcellularLocation>
        <location evidence="2">Membrane</location>
    </subcellularLocation>
</comment>
<accession>A0A3A4NN81</accession>
<protein>
    <recommendedName>
        <fullName evidence="3">histidine kinase</fullName>
        <ecNumber evidence="3">2.7.13.3</ecNumber>
    </recommendedName>
</protein>
<dbReference type="CDD" id="cd00130">
    <property type="entry name" value="PAS"/>
    <property type="match status" value="1"/>
</dbReference>
<sequence>MRKKTILLQLYFSYLLIILLALSAVSWYASRTYRKFHLEETKRHLSAAANLIQESLPPISEGNLPALDAFCKRMAEISSTRITIILATGTVVGDSERDPTLMDNHGDRPEVISAFTGLEGASSRYSYTLDKEMLYVAVPVSRDDDVVGVVRTSLPLQDIRKTMFHLSAEMLVAAMLVAAAAAAFSFGVSRRITNPLRELKEGAERFADGDLAHRLAASDSHETAILAEAMNRMAAELDQKIHDAVQKKNEHEAVLSSMKEGVLAVDSFERLISLNQAAAQLFRVNPLSARGQSIQEVVRNADLQRLIRKAVETNEPAETEFVLYDAGEKFIHAQAAPLRDVKGRSRGTVVVVNDITNVRRLENVRRDLVANVSHELKTPITSIKGSVETLLDGAIQKPDDAAKFLSIIAKQADRLNSLIDDLLTLARIEQETEEERIELTAARIIDIIRNAIQTCEQKASEKRIEIVLSCPNDLVAQINPPLLEQALINLIDNALKYSDPDEKVRISADSSNDETIISVCDTGCGIAEEHLPRLFERFYRVDKARSRKLGGTGLGLAIVKHIVQAHGGRVSVESAPGKGSTFRIHLPNIQG</sequence>
<evidence type="ECO:0000256" key="5">
    <source>
        <dbReference type="ARBA" id="ARBA00022679"/>
    </source>
</evidence>
<dbReference type="InterPro" id="IPR004358">
    <property type="entry name" value="Sig_transdc_His_kin-like_C"/>
</dbReference>
<dbReference type="InterPro" id="IPR003660">
    <property type="entry name" value="HAMP_dom"/>
</dbReference>
<evidence type="ECO:0000256" key="9">
    <source>
        <dbReference type="SAM" id="Coils"/>
    </source>
</evidence>
<reference evidence="14 15" key="1">
    <citation type="journal article" date="2017" name="ISME J.">
        <title>Energy and carbon metabolisms in a deep terrestrial subsurface fluid microbial community.</title>
        <authorList>
            <person name="Momper L."/>
            <person name="Jungbluth S.P."/>
            <person name="Lee M.D."/>
            <person name="Amend J.P."/>
        </authorList>
    </citation>
    <scope>NUCLEOTIDE SEQUENCE [LARGE SCALE GENOMIC DNA]</scope>
    <source>
        <strain evidence="14">SURF_5</strain>
    </source>
</reference>
<keyword evidence="5" id="KW-0808">Transferase</keyword>
<organism evidence="14 15">
    <name type="scientific">Abyssobacteria bacterium (strain SURF_5)</name>
    <dbReference type="NCBI Taxonomy" id="2093360"/>
    <lineage>
        <taxon>Bacteria</taxon>
        <taxon>Pseudomonadati</taxon>
        <taxon>Candidatus Hydrogenedentota</taxon>
        <taxon>Candidatus Abyssobacteria</taxon>
    </lineage>
</organism>
<evidence type="ECO:0000256" key="10">
    <source>
        <dbReference type="SAM" id="Phobius"/>
    </source>
</evidence>
<dbReference type="GO" id="GO:0005886">
    <property type="term" value="C:plasma membrane"/>
    <property type="evidence" value="ECO:0007669"/>
    <property type="project" value="TreeGrafter"/>
</dbReference>
<dbReference type="PROSITE" id="PS50109">
    <property type="entry name" value="HIS_KIN"/>
    <property type="match status" value="1"/>
</dbReference>
<dbReference type="InterPro" id="IPR050351">
    <property type="entry name" value="BphY/WalK/GraS-like"/>
</dbReference>
<name>A0A3A4NN81_ABYX5</name>
<dbReference type="InterPro" id="IPR036890">
    <property type="entry name" value="HATPase_C_sf"/>
</dbReference>
<dbReference type="Gene3D" id="3.30.565.10">
    <property type="entry name" value="Histidine kinase-like ATPase, C-terminal domain"/>
    <property type="match status" value="1"/>
</dbReference>
<comment type="caution">
    <text evidence="14">The sequence shown here is derived from an EMBL/GenBank/DDBJ whole genome shotgun (WGS) entry which is preliminary data.</text>
</comment>
<dbReference type="PROSITE" id="PS50113">
    <property type="entry name" value="PAC"/>
    <property type="match status" value="1"/>
</dbReference>
<keyword evidence="6" id="KW-0418">Kinase</keyword>
<evidence type="ECO:0000313" key="14">
    <source>
        <dbReference type="EMBL" id="RJP18580.1"/>
    </source>
</evidence>
<dbReference type="InterPro" id="IPR003594">
    <property type="entry name" value="HATPase_dom"/>
</dbReference>
<dbReference type="Gene3D" id="1.10.287.130">
    <property type="match status" value="1"/>
</dbReference>
<keyword evidence="10" id="KW-1133">Transmembrane helix</keyword>
<dbReference type="SMART" id="SM00388">
    <property type="entry name" value="HisKA"/>
    <property type="match status" value="1"/>
</dbReference>
<dbReference type="InterPro" id="IPR013656">
    <property type="entry name" value="PAS_4"/>
</dbReference>
<feature type="domain" description="PAC" evidence="12">
    <location>
        <begin position="315"/>
        <end position="367"/>
    </location>
</feature>
<dbReference type="NCBIfam" id="TIGR00229">
    <property type="entry name" value="sensory_box"/>
    <property type="match status" value="1"/>
</dbReference>
<feature type="domain" description="Histidine kinase" evidence="11">
    <location>
        <begin position="371"/>
        <end position="590"/>
    </location>
</feature>
<dbReference type="InterPro" id="IPR000700">
    <property type="entry name" value="PAS-assoc_C"/>
</dbReference>
<evidence type="ECO:0000256" key="3">
    <source>
        <dbReference type="ARBA" id="ARBA00012438"/>
    </source>
</evidence>
<evidence type="ECO:0000259" key="13">
    <source>
        <dbReference type="PROSITE" id="PS50885"/>
    </source>
</evidence>
<evidence type="ECO:0000256" key="2">
    <source>
        <dbReference type="ARBA" id="ARBA00004370"/>
    </source>
</evidence>
<dbReference type="SUPFAM" id="SSF158472">
    <property type="entry name" value="HAMP domain-like"/>
    <property type="match status" value="1"/>
</dbReference>
<dbReference type="PRINTS" id="PR00344">
    <property type="entry name" value="BCTRLSENSOR"/>
</dbReference>
<dbReference type="PROSITE" id="PS50885">
    <property type="entry name" value="HAMP"/>
    <property type="match status" value="1"/>
</dbReference>
<dbReference type="EC" id="2.7.13.3" evidence="3"/>
<dbReference type="SUPFAM" id="SSF47384">
    <property type="entry name" value="Homodimeric domain of signal transducing histidine kinase"/>
    <property type="match status" value="1"/>
</dbReference>
<evidence type="ECO:0000256" key="4">
    <source>
        <dbReference type="ARBA" id="ARBA00022553"/>
    </source>
</evidence>
<dbReference type="CDD" id="cd06225">
    <property type="entry name" value="HAMP"/>
    <property type="match status" value="1"/>
</dbReference>
<dbReference type="SUPFAM" id="SSF55874">
    <property type="entry name" value="ATPase domain of HSP90 chaperone/DNA topoisomerase II/histidine kinase"/>
    <property type="match status" value="1"/>
</dbReference>
<dbReference type="Gene3D" id="6.10.340.10">
    <property type="match status" value="1"/>
</dbReference>
<dbReference type="CDD" id="cd00082">
    <property type="entry name" value="HisKA"/>
    <property type="match status" value="1"/>
</dbReference>
<dbReference type="SMART" id="SM00091">
    <property type="entry name" value="PAS"/>
    <property type="match status" value="1"/>
</dbReference>
<gene>
    <name evidence="14" type="ORF">C4520_14180</name>
</gene>
<dbReference type="GO" id="GO:0016036">
    <property type="term" value="P:cellular response to phosphate starvation"/>
    <property type="evidence" value="ECO:0007669"/>
    <property type="project" value="TreeGrafter"/>
</dbReference>
<dbReference type="InterPro" id="IPR003661">
    <property type="entry name" value="HisK_dim/P_dom"/>
</dbReference>
<dbReference type="Proteomes" id="UP000265882">
    <property type="component" value="Unassembled WGS sequence"/>
</dbReference>
<dbReference type="PANTHER" id="PTHR45453">
    <property type="entry name" value="PHOSPHATE REGULON SENSOR PROTEIN PHOR"/>
    <property type="match status" value="1"/>
</dbReference>
<keyword evidence="10" id="KW-0812">Transmembrane</keyword>
<dbReference type="InterPro" id="IPR005467">
    <property type="entry name" value="His_kinase_dom"/>
</dbReference>
<dbReference type="InterPro" id="IPR036097">
    <property type="entry name" value="HisK_dim/P_sf"/>
</dbReference>
<dbReference type="GO" id="GO:0004721">
    <property type="term" value="F:phosphoprotein phosphatase activity"/>
    <property type="evidence" value="ECO:0007669"/>
    <property type="project" value="TreeGrafter"/>
</dbReference>
<dbReference type="FunFam" id="3.30.565.10:FF:000006">
    <property type="entry name" value="Sensor histidine kinase WalK"/>
    <property type="match status" value="1"/>
</dbReference>
<feature type="transmembrane region" description="Helical" evidence="10">
    <location>
        <begin position="170"/>
        <end position="188"/>
    </location>
</feature>
<dbReference type="AlphaFoldDB" id="A0A3A4NN81"/>
<dbReference type="CDD" id="cd00075">
    <property type="entry name" value="HATPase"/>
    <property type="match status" value="1"/>
</dbReference>
<feature type="transmembrane region" description="Helical" evidence="10">
    <location>
        <begin position="6"/>
        <end position="29"/>
    </location>
</feature>
<keyword evidence="9" id="KW-0175">Coiled coil</keyword>
<evidence type="ECO:0000256" key="6">
    <source>
        <dbReference type="ARBA" id="ARBA00022777"/>
    </source>
</evidence>
<feature type="coiled-coil region" evidence="9">
    <location>
        <begin position="227"/>
        <end position="254"/>
    </location>
</feature>
<keyword evidence="7" id="KW-0902">Two-component regulatory system</keyword>